<keyword evidence="2 9" id="KW-0698">rRNA processing</keyword>
<dbReference type="Proteomes" id="UP000188320">
    <property type="component" value="Unassembled WGS sequence"/>
</dbReference>
<accession>A0A1R1PKP5</accession>
<feature type="binding site" evidence="8">
    <location>
        <position position="58"/>
    </location>
    <ligand>
        <name>S-adenosyl-L-methionine</name>
        <dbReference type="ChEBI" id="CHEBI:59789"/>
    </ligand>
</feature>
<feature type="binding site" evidence="8">
    <location>
        <position position="155"/>
    </location>
    <ligand>
        <name>S-adenosyl-L-methionine</name>
        <dbReference type="ChEBI" id="CHEBI:59789"/>
    </ligand>
</feature>
<organism evidence="12 13">
    <name type="scientific">Zancudomyces culisetae</name>
    <name type="common">Gut fungus</name>
    <name type="synonym">Smittium culisetae</name>
    <dbReference type="NCBI Taxonomy" id="1213189"/>
    <lineage>
        <taxon>Eukaryota</taxon>
        <taxon>Fungi</taxon>
        <taxon>Fungi incertae sedis</taxon>
        <taxon>Zoopagomycota</taxon>
        <taxon>Kickxellomycotina</taxon>
        <taxon>Harpellomycetes</taxon>
        <taxon>Harpellales</taxon>
        <taxon>Legeriomycetaceae</taxon>
        <taxon>Zancudomyces</taxon>
    </lineage>
</organism>
<feature type="region of interest" description="Disordered" evidence="10">
    <location>
        <begin position="1"/>
        <end position="48"/>
    </location>
</feature>
<evidence type="ECO:0000256" key="7">
    <source>
        <dbReference type="ARBA" id="ARBA00049478"/>
    </source>
</evidence>
<gene>
    <name evidence="12" type="ORF">AX774_g5031</name>
</gene>
<dbReference type="OrthoDB" id="74991at2759"/>
<dbReference type="PANTHER" id="PTHR11727:SF7">
    <property type="entry name" value="DIMETHYLADENOSINE TRANSFERASE-RELATED"/>
    <property type="match status" value="1"/>
</dbReference>
<dbReference type="InterPro" id="IPR001737">
    <property type="entry name" value="KsgA/Erm"/>
</dbReference>
<keyword evidence="4 8" id="KW-0808">Transferase</keyword>
<evidence type="ECO:0000256" key="6">
    <source>
        <dbReference type="ARBA" id="ARBA00022884"/>
    </source>
</evidence>
<dbReference type="CDD" id="cd02440">
    <property type="entry name" value="AdoMet_MTases"/>
    <property type="match status" value="1"/>
</dbReference>
<dbReference type="EMBL" id="LSSK01000878">
    <property type="protein sequence ID" value="OMH81509.1"/>
    <property type="molecule type" value="Genomic_DNA"/>
</dbReference>
<protein>
    <recommendedName>
        <fullName evidence="9">rRNA adenine N(6)-methyltransferase</fullName>
        <ecNumber evidence="9">2.1.1.-</ecNumber>
    </recommendedName>
</protein>
<dbReference type="EC" id="2.1.1.-" evidence="9"/>
<keyword evidence="13" id="KW-1185">Reference proteome</keyword>
<dbReference type="InterPro" id="IPR029063">
    <property type="entry name" value="SAM-dependent_MTases_sf"/>
</dbReference>
<comment type="catalytic activity">
    <reaction evidence="7">
        <text>adenosine(1779)/adenosine(1780) in 18S rRNA + 4 S-adenosyl-L-methionine = N(6)-dimethyladenosine(1779)/N(6)-dimethyladenosine(1780) in 18S rRNA + 4 S-adenosyl-L-homocysteine + 4 H(+)</text>
        <dbReference type="Rhea" id="RHEA:42780"/>
        <dbReference type="Rhea" id="RHEA-COMP:10234"/>
        <dbReference type="Rhea" id="RHEA-COMP:10236"/>
        <dbReference type="ChEBI" id="CHEBI:15378"/>
        <dbReference type="ChEBI" id="CHEBI:57856"/>
        <dbReference type="ChEBI" id="CHEBI:59789"/>
        <dbReference type="ChEBI" id="CHEBI:74411"/>
        <dbReference type="ChEBI" id="CHEBI:74493"/>
        <dbReference type="EC" id="2.1.1.183"/>
    </reaction>
</comment>
<dbReference type="GO" id="GO:0003723">
    <property type="term" value="F:RNA binding"/>
    <property type="evidence" value="ECO:0007669"/>
    <property type="project" value="UniProtKB-UniRule"/>
</dbReference>
<evidence type="ECO:0000256" key="2">
    <source>
        <dbReference type="ARBA" id="ARBA00022552"/>
    </source>
</evidence>
<feature type="non-terminal residue" evidence="12">
    <location>
        <position position="1"/>
    </location>
</feature>
<keyword evidence="5 8" id="KW-0949">S-adenosyl-L-methionine</keyword>
<reference evidence="13" key="1">
    <citation type="submission" date="2017-01" db="EMBL/GenBank/DDBJ databases">
        <authorList>
            <person name="Wang Y."/>
            <person name="White M."/>
            <person name="Kvist S."/>
            <person name="Moncalvo J.-M."/>
        </authorList>
    </citation>
    <scope>NUCLEOTIDE SEQUENCE [LARGE SCALE GENOMIC DNA]</scope>
    <source>
        <strain evidence="13">COL-18-3</strain>
    </source>
</reference>
<evidence type="ECO:0000259" key="11">
    <source>
        <dbReference type="SMART" id="SM00650"/>
    </source>
</evidence>
<comment type="function">
    <text evidence="1">Specifically dimethylates two adjacent adenosines in the loop of a conserved hairpin near the 3'-end of 18S rRNA in the 40S particle.</text>
</comment>
<evidence type="ECO:0000313" key="13">
    <source>
        <dbReference type="Proteomes" id="UP000188320"/>
    </source>
</evidence>
<dbReference type="InterPro" id="IPR011530">
    <property type="entry name" value="rRNA_adenine_dimethylase"/>
</dbReference>
<evidence type="ECO:0000256" key="1">
    <source>
        <dbReference type="ARBA" id="ARBA00002977"/>
    </source>
</evidence>
<dbReference type="AlphaFoldDB" id="A0A1R1PKP5"/>
<sequence>TMPKVTTKQVLAVNAPTKLSTTTTSNKKKPYDRSNGGSGNSEDQRHFGPLFNKNLGQHILKNPLVAQTIVDKAEIKPSDIVLEVGPGTGNLTVKILKQAKRVVAVEADVRLAAELTKRVLQNDDNEVVDTKKLEIINGDVIKLAKLPYFDCCISNTPYQISSPLVFKLLFNNSNENGGFRCAVLMFQREFALRLVARPPNDQLYCRLSATVQLYAKVTHVLKISKNNFKPPPKVESSVVKLVPIHPRPQIKFEEWDGLLRICFNRKNKFIRNNFLNKKVLDIMYKNYLTYKSLTNNTGGSGNDNDNSMDQDVVMDVSGIKEIVETVLKNLNYEQARANKLDIDDFLKLLNEFHKHGIHFS</sequence>
<evidence type="ECO:0000256" key="3">
    <source>
        <dbReference type="ARBA" id="ARBA00022603"/>
    </source>
</evidence>
<dbReference type="SMART" id="SM00650">
    <property type="entry name" value="rADc"/>
    <property type="match status" value="1"/>
</dbReference>
<dbReference type="Gene3D" id="3.40.50.150">
    <property type="entry name" value="Vaccinia Virus protein VP39"/>
    <property type="match status" value="1"/>
</dbReference>
<dbReference type="NCBIfam" id="TIGR00755">
    <property type="entry name" value="ksgA"/>
    <property type="match status" value="1"/>
</dbReference>
<dbReference type="PROSITE" id="PS01131">
    <property type="entry name" value="RRNA_A_DIMETH"/>
    <property type="match status" value="1"/>
</dbReference>
<dbReference type="InterPro" id="IPR020598">
    <property type="entry name" value="rRNA_Ade_methylase_Trfase_N"/>
</dbReference>
<evidence type="ECO:0000256" key="9">
    <source>
        <dbReference type="RuleBase" id="RU362106"/>
    </source>
</evidence>
<proteinExistence type="inferred from homology"/>
<dbReference type="GO" id="GO:0052909">
    <property type="term" value="F:18S rRNA (adenine(1779)-N(6)/adenine(1780)-N(6))-dimethyltransferase activity"/>
    <property type="evidence" value="ECO:0007669"/>
    <property type="project" value="UniProtKB-EC"/>
</dbReference>
<dbReference type="FunFam" id="3.40.50.150:FF:000081">
    <property type="entry name" value="rRNA adenine N(6)-methyltransferase"/>
    <property type="match status" value="1"/>
</dbReference>
<evidence type="ECO:0000256" key="4">
    <source>
        <dbReference type="ARBA" id="ARBA00022679"/>
    </source>
</evidence>
<feature type="binding site" evidence="8">
    <location>
        <position position="139"/>
    </location>
    <ligand>
        <name>S-adenosyl-L-methionine</name>
        <dbReference type="ChEBI" id="CHEBI:59789"/>
    </ligand>
</feature>
<dbReference type="PANTHER" id="PTHR11727">
    <property type="entry name" value="DIMETHYLADENOSINE TRANSFERASE"/>
    <property type="match status" value="1"/>
</dbReference>
<name>A0A1R1PKP5_ZANCU</name>
<evidence type="ECO:0000256" key="8">
    <source>
        <dbReference type="PROSITE-ProRule" id="PRU01026"/>
    </source>
</evidence>
<keyword evidence="6 8" id="KW-0694">RNA-binding</keyword>
<evidence type="ECO:0000256" key="10">
    <source>
        <dbReference type="SAM" id="MobiDB-lite"/>
    </source>
</evidence>
<feature type="binding site" evidence="8">
    <location>
        <position position="106"/>
    </location>
    <ligand>
        <name>S-adenosyl-L-methionine</name>
        <dbReference type="ChEBI" id="CHEBI:59789"/>
    </ligand>
</feature>
<keyword evidence="3 8" id="KW-0489">Methyltransferase</keyword>
<feature type="domain" description="Ribosomal RNA adenine methylase transferase N-terminal" evidence="11">
    <location>
        <begin position="65"/>
        <end position="245"/>
    </location>
</feature>
<evidence type="ECO:0000313" key="12">
    <source>
        <dbReference type="EMBL" id="OMH81509.1"/>
    </source>
</evidence>
<feature type="binding site" evidence="8">
    <location>
        <position position="60"/>
    </location>
    <ligand>
        <name>S-adenosyl-L-methionine</name>
        <dbReference type="ChEBI" id="CHEBI:59789"/>
    </ligand>
</feature>
<feature type="binding site" evidence="8">
    <location>
        <position position="85"/>
    </location>
    <ligand>
        <name>S-adenosyl-L-methionine</name>
        <dbReference type="ChEBI" id="CHEBI:59789"/>
    </ligand>
</feature>
<dbReference type="SUPFAM" id="SSF53335">
    <property type="entry name" value="S-adenosyl-L-methionine-dependent methyltransferases"/>
    <property type="match status" value="1"/>
</dbReference>
<dbReference type="InterPro" id="IPR020596">
    <property type="entry name" value="rRNA_Ade_Mease_Trfase_CS"/>
</dbReference>
<dbReference type="PROSITE" id="PS51689">
    <property type="entry name" value="SAM_RNA_A_N6_MT"/>
    <property type="match status" value="1"/>
</dbReference>
<evidence type="ECO:0000256" key="5">
    <source>
        <dbReference type="ARBA" id="ARBA00022691"/>
    </source>
</evidence>
<dbReference type="Pfam" id="PF00398">
    <property type="entry name" value="RrnaAD"/>
    <property type="match status" value="1"/>
</dbReference>
<comment type="similarity">
    <text evidence="8 9">Belongs to the class I-like SAM-binding methyltransferase superfamily. rRNA adenine N(6)-methyltransferase family.</text>
</comment>
<dbReference type="Gene3D" id="1.10.8.480">
    <property type="match status" value="1"/>
</dbReference>
<comment type="caution">
    <text evidence="12">The sequence shown here is derived from an EMBL/GenBank/DDBJ whole genome shotgun (WGS) entry which is preliminary data.</text>
</comment>